<protein>
    <submittedName>
        <fullName evidence="8">Uncharacterized protein</fullName>
    </submittedName>
</protein>
<dbReference type="EMBL" id="HBIR01015591">
    <property type="protein sequence ID" value="CAE0540367.1"/>
    <property type="molecule type" value="Transcribed_RNA"/>
</dbReference>
<feature type="transmembrane region" description="Helical" evidence="7">
    <location>
        <begin position="31"/>
        <end position="50"/>
    </location>
</feature>
<dbReference type="GO" id="GO:0005886">
    <property type="term" value="C:plasma membrane"/>
    <property type="evidence" value="ECO:0007669"/>
    <property type="project" value="TreeGrafter"/>
</dbReference>
<evidence type="ECO:0000256" key="7">
    <source>
        <dbReference type="SAM" id="Phobius"/>
    </source>
</evidence>
<dbReference type="PANTHER" id="PTHR11616">
    <property type="entry name" value="SODIUM/CHLORIDE DEPENDENT TRANSPORTER"/>
    <property type="match status" value="1"/>
</dbReference>
<feature type="transmembrane region" description="Helical" evidence="7">
    <location>
        <begin position="150"/>
        <end position="171"/>
    </location>
</feature>
<dbReference type="InterPro" id="IPR037272">
    <property type="entry name" value="SNS_sf"/>
</dbReference>
<gene>
    <name evidence="8" type="ORF">EHUX00137_LOCUS11576</name>
</gene>
<keyword evidence="5 7" id="KW-0472">Membrane</keyword>
<reference evidence="8" key="1">
    <citation type="submission" date="2021-01" db="EMBL/GenBank/DDBJ databases">
        <authorList>
            <person name="Corre E."/>
            <person name="Pelletier E."/>
            <person name="Niang G."/>
            <person name="Scheremetjew M."/>
            <person name="Finn R."/>
            <person name="Kale V."/>
            <person name="Holt S."/>
            <person name="Cochrane G."/>
            <person name="Meng A."/>
            <person name="Brown T."/>
            <person name="Cohen L."/>
        </authorList>
    </citation>
    <scope>NUCLEOTIDE SEQUENCE</scope>
    <source>
        <strain evidence="8">379</strain>
    </source>
</reference>
<proteinExistence type="predicted"/>
<feature type="region of interest" description="Disordered" evidence="6">
    <location>
        <begin position="245"/>
        <end position="280"/>
    </location>
</feature>
<feature type="transmembrane region" description="Helical" evidence="7">
    <location>
        <begin position="108"/>
        <end position="129"/>
    </location>
</feature>
<dbReference type="PANTHER" id="PTHR11616:SF240">
    <property type="entry name" value="BLOATED TUBULES, ISOFORM B-RELATED"/>
    <property type="match status" value="1"/>
</dbReference>
<keyword evidence="2" id="KW-0813">Transport</keyword>
<evidence type="ECO:0000256" key="6">
    <source>
        <dbReference type="SAM" id="MobiDB-lite"/>
    </source>
</evidence>
<sequence>MSQETGVPIDEMQIEGSGLAFVVYPQAIAKLPVAPLFALLFFTMLLCLGLDSEFSMVETILTAVDDAGVGQNYPRAVKAAAACLAMFGVGLLFVTRGGLHWLELVDGYAANLTLFIVGGVECLAVGWVYGADRFAADTLEMAKAKLPKALLWNYKLVVPALLAVLTVQAFVSTATSKVHFPPYAVALGWCLALASALPIPLLAIRPLCCPLPYASEGLTSPRERAGLVGKLAASLHRLSRSLSFGASSRGASSAPAPSGLPPELSTERADVELAAAREVR</sequence>
<feature type="transmembrane region" description="Helical" evidence="7">
    <location>
        <begin position="183"/>
        <end position="204"/>
    </location>
</feature>
<comment type="subcellular location">
    <subcellularLocation>
        <location evidence="1">Membrane</location>
        <topology evidence="1">Multi-pass membrane protein</topology>
    </subcellularLocation>
</comment>
<evidence type="ECO:0000256" key="5">
    <source>
        <dbReference type="ARBA" id="ARBA00023136"/>
    </source>
</evidence>
<dbReference type="PRINTS" id="PR00176">
    <property type="entry name" value="NANEUSMPORT"/>
</dbReference>
<keyword evidence="4 7" id="KW-1133">Transmembrane helix</keyword>
<dbReference type="AlphaFoldDB" id="A0A6U8R1Q8"/>
<dbReference type="PROSITE" id="PS50267">
    <property type="entry name" value="NA_NEUROTRAN_SYMP_3"/>
    <property type="match status" value="1"/>
</dbReference>
<feature type="compositionally biased region" description="Basic and acidic residues" evidence="6">
    <location>
        <begin position="265"/>
        <end position="280"/>
    </location>
</feature>
<dbReference type="GO" id="GO:0035725">
    <property type="term" value="P:sodium ion transmembrane transport"/>
    <property type="evidence" value="ECO:0007669"/>
    <property type="project" value="TreeGrafter"/>
</dbReference>
<keyword evidence="3 7" id="KW-0812">Transmembrane</keyword>
<evidence type="ECO:0000256" key="2">
    <source>
        <dbReference type="ARBA" id="ARBA00022448"/>
    </source>
</evidence>
<organism evidence="8">
    <name type="scientific">Emiliania huxleyi</name>
    <name type="common">Coccolithophore</name>
    <name type="synonym">Pontosphaera huxleyi</name>
    <dbReference type="NCBI Taxonomy" id="2903"/>
    <lineage>
        <taxon>Eukaryota</taxon>
        <taxon>Haptista</taxon>
        <taxon>Haptophyta</taxon>
        <taxon>Prymnesiophyceae</taxon>
        <taxon>Isochrysidales</taxon>
        <taxon>Noelaerhabdaceae</taxon>
        <taxon>Emiliania</taxon>
    </lineage>
</organism>
<dbReference type="Pfam" id="PF00209">
    <property type="entry name" value="SNF"/>
    <property type="match status" value="1"/>
</dbReference>
<dbReference type="InterPro" id="IPR000175">
    <property type="entry name" value="Na/ntran_symport"/>
</dbReference>
<accession>A0A6U8R1Q8</accession>
<feature type="transmembrane region" description="Helical" evidence="7">
    <location>
        <begin position="79"/>
        <end position="102"/>
    </location>
</feature>
<dbReference type="SUPFAM" id="SSF161070">
    <property type="entry name" value="SNF-like"/>
    <property type="match status" value="1"/>
</dbReference>
<evidence type="ECO:0000256" key="1">
    <source>
        <dbReference type="ARBA" id="ARBA00004141"/>
    </source>
</evidence>
<dbReference type="GO" id="GO:0006865">
    <property type="term" value="P:amino acid transport"/>
    <property type="evidence" value="ECO:0007669"/>
    <property type="project" value="TreeGrafter"/>
</dbReference>
<evidence type="ECO:0000313" key="8">
    <source>
        <dbReference type="EMBL" id="CAE0540367.1"/>
    </source>
</evidence>
<name>A0A6U8R1Q8_EMIHU</name>
<feature type="compositionally biased region" description="Low complexity" evidence="6">
    <location>
        <begin position="245"/>
        <end position="264"/>
    </location>
</feature>
<evidence type="ECO:0000256" key="4">
    <source>
        <dbReference type="ARBA" id="ARBA00022989"/>
    </source>
</evidence>
<evidence type="ECO:0000256" key="3">
    <source>
        <dbReference type="ARBA" id="ARBA00022692"/>
    </source>
</evidence>